<evidence type="ECO:0000256" key="7">
    <source>
        <dbReference type="SAM" id="MobiDB-lite"/>
    </source>
</evidence>
<keyword evidence="2 6" id="KW-0479">Metal-binding</keyword>
<proteinExistence type="predicted"/>
<dbReference type="AlphaFoldDB" id="A0A9W6ZAI5"/>
<dbReference type="InterPro" id="IPR003018">
    <property type="entry name" value="GAF"/>
</dbReference>
<evidence type="ECO:0000256" key="2">
    <source>
        <dbReference type="ARBA" id="ARBA00022723"/>
    </source>
</evidence>
<feature type="binding site" evidence="6">
    <location>
        <position position="829"/>
    </location>
    <ligand>
        <name>Zn(2+)</name>
        <dbReference type="ChEBI" id="CHEBI:29105"/>
        <label>1</label>
    </ligand>
</feature>
<evidence type="ECO:0000256" key="6">
    <source>
        <dbReference type="PIRSR" id="PIRSR623088-3"/>
    </source>
</evidence>
<gene>
    <name evidence="9" type="ORF">TrLO_g14029</name>
</gene>
<dbReference type="PROSITE" id="PS51845">
    <property type="entry name" value="PDEASE_I_2"/>
    <property type="match status" value="1"/>
</dbReference>
<dbReference type="GO" id="GO:0046872">
    <property type="term" value="F:metal ion binding"/>
    <property type="evidence" value="ECO:0007669"/>
    <property type="project" value="UniProtKB-KW"/>
</dbReference>
<feature type="compositionally biased region" description="Acidic residues" evidence="7">
    <location>
        <begin position="523"/>
        <end position="534"/>
    </location>
</feature>
<dbReference type="PANTHER" id="PTHR11347">
    <property type="entry name" value="CYCLIC NUCLEOTIDE PHOSPHODIESTERASE"/>
    <property type="match status" value="1"/>
</dbReference>
<accession>A0A9W6ZAI5</accession>
<dbReference type="SMART" id="SM00065">
    <property type="entry name" value="GAF"/>
    <property type="match status" value="2"/>
</dbReference>
<dbReference type="GO" id="GO:0007165">
    <property type="term" value="P:signal transduction"/>
    <property type="evidence" value="ECO:0007669"/>
    <property type="project" value="InterPro"/>
</dbReference>
<feature type="binding site" evidence="6">
    <location>
        <position position="712"/>
    </location>
    <ligand>
        <name>Zn(2+)</name>
        <dbReference type="ChEBI" id="CHEBI:29105"/>
        <label>1</label>
    </ligand>
</feature>
<feature type="binding site" evidence="5">
    <location>
        <position position="882"/>
    </location>
    <ligand>
        <name>AMP</name>
        <dbReference type="ChEBI" id="CHEBI:456215"/>
    </ligand>
</feature>
<protein>
    <recommendedName>
        <fullName evidence="8">PDEase domain-containing protein</fullName>
    </recommendedName>
</protein>
<feature type="region of interest" description="Disordered" evidence="7">
    <location>
        <begin position="34"/>
        <end position="55"/>
    </location>
</feature>
<evidence type="ECO:0000313" key="10">
    <source>
        <dbReference type="Proteomes" id="UP001165122"/>
    </source>
</evidence>
<keyword evidence="3" id="KW-0378">Hydrolase</keyword>
<feature type="domain" description="PDEase" evidence="8">
    <location>
        <begin position="588"/>
        <end position="925"/>
    </location>
</feature>
<feature type="binding site" evidence="6">
    <location>
        <position position="675"/>
    </location>
    <ligand>
        <name>Zn(2+)</name>
        <dbReference type="ChEBI" id="CHEBI:29105"/>
        <label>1</label>
    </ligand>
</feature>
<dbReference type="InterPro" id="IPR002073">
    <property type="entry name" value="PDEase_catalytic_dom"/>
</dbReference>
<dbReference type="Pfam" id="PF01590">
    <property type="entry name" value="GAF"/>
    <property type="match status" value="2"/>
</dbReference>
<evidence type="ECO:0000259" key="8">
    <source>
        <dbReference type="PROSITE" id="PS51845"/>
    </source>
</evidence>
<organism evidence="9 10">
    <name type="scientific">Triparma laevis f. longispina</name>
    <dbReference type="NCBI Taxonomy" id="1714387"/>
    <lineage>
        <taxon>Eukaryota</taxon>
        <taxon>Sar</taxon>
        <taxon>Stramenopiles</taxon>
        <taxon>Ochrophyta</taxon>
        <taxon>Bolidophyceae</taxon>
        <taxon>Parmales</taxon>
        <taxon>Triparmaceae</taxon>
        <taxon>Triparma</taxon>
    </lineage>
</organism>
<dbReference type="PRINTS" id="PR00387">
    <property type="entry name" value="PDIESTERASE1"/>
</dbReference>
<dbReference type="Gene3D" id="3.30.450.40">
    <property type="match status" value="2"/>
</dbReference>
<sequence length="933" mass="103676">MSNVPSPMLLIATTAAAALTTVATFSILQRYNAPSTSKWPSSSHEIVKKDGRNETPDLQSAVHEYRRKIEVLLYMQEAVVNVMDFNHVLSIIVDIAYSIVPASRISVMVLSDDRKSMTVFVSKDAEAMSINSTSGIAGYVAATATKVNIADAYNDPRFDKTIDEVLGFKTDSLVCVPIHAGGSVVGVIQACNRTNGGGFGEEDERGLEALSLSAGSAIRKAQLYASAIRSNRKSAAILSVVRCRTSGASVPDLINVVTKSTYSLLLAERVSVYLVDRIKGEIWICVSKDPSIAGLTLPIGRGISGQVALNGKTINLKDCYTSDKFDSSCDKKTGFTTRSMLCMAVPGFDDESKPVAVIQAINKIGSKSFDDEDEEALSAFCNEVKMAMRGNFLEAALLKLESDARRQCDIDSSSYLREFGYVTKALQLLQHKTQQQAQKFSQSSQDSPRSPPQIINRSKSDTHAITRRRIFPQCPISPPNPADVSLNLSSTPSFDSVDSHSIELQIETANEHNFSTPKHSEYEFGDSDDDDDLNENNHERYPIVIHTPLHLYTHISRSMFGRETASTRTLDYSEEPLSPTHVNLNPNHRRTSGGLNKQAIQWGRTSSNVGETKEFDEFGFDIFSKSEEELVDIVFAFFEEFNLCERLKVDDEKLQNLILAIHDTYNDVPFHNFFHAFSVCHISYLLMRHCDMARCLSSVDIFSCLIAGLAHDCDHPGVSNGYLIETGDILATTHNDDAVLERHHASTAAKLMTYPENDVFFEFSKQQKKQSRKVIIDAILGTDMSRHMEHVTSLHERADGEGTGHHGSFDRNNPADRTDLVTHIVHCADLAAQTLPTKISEEFELRVMKEFSSQSIKEQEADCEQTSFMKGLDDAKKRCELQLNFVSAIVLPLWSGLAKLFPKCDERVERANEIRLNYENLVKKYASTSTNER</sequence>
<feature type="active site" description="Proton donor" evidence="4">
    <location>
        <position position="671"/>
    </location>
</feature>
<dbReference type="Pfam" id="PF00233">
    <property type="entry name" value="PDEase_I"/>
    <property type="match status" value="1"/>
</dbReference>
<dbReference type="InterPro" id="IPR036971">
    <property type="entry name" value="PDEase_catalytic_dom_sf"/>
</dbReference>
<evidence type="ECO:0000256" key="4">
    <source>
        <dbReference type="PIRSR" id="PIRSR623088-1"/>
    </source>
</evidence>
<dbReference type="InterPro" id="IPR003607">
    <property type="entry name" value="HD/PDEase_dom"/>
</dbReference>
<comment type="caution">
    <text evidence="9">The sequence shown here is derived from an EMBL/GenBank/DDBJ whole genome shotgun (WGS) entry which is preliminary data.</text>
</comment>
<feature type="compositionally biased region" description="Low complexity" evidence="7">
    <location>
        <begin position="433"/>
        <end position="448"/>
    </location>
</feature>
<dbReference type="EMBL" id="BRXW01000396">
    <property type="protein sequence ID" value="GMH50609.1"/>
    <property type="molecule type" value="Genomic_DNA"/>
</dbReference>
<evidence type="ECO:0000256" key="1">
    <source>
        <dbReference type="ARBA" id="ARBA00022535"/>
    </source>
</evidence>
<dbReference type="SUPFAM" id="SSF109604">
    <property type="entry name" value="HD-domain/PDEase-like"/>
    <property type="match status" value="1"/>
</dbReference>
<dbReference type="SUPFAM" id="SSF55781">
    <property type="entry name" value="GAF domain-like"/>
    <property type="match status" value="2"/>
</dbReference>
<feature type="binding site" evidence="6">
    <location>
        <position position="712"/>
    </location>
    <ligand>
        <name>Zn(2+)</name>
        <dbReference type="ChEBI" id="CHEBI:29105"/>
        <label>2</label>
    </ligand>
</feature>
<feature type="binding site" evidence="5">
    <location>
        <position position="829"/>
    </location>
    <ligand>
        <name>AMP</name>
        <dbReference type="ChEBI" id="CHEBI:456215"/>
    </ligand>
</feature>
<name>A0A9W6ZAI5_9STRA</name>
<keyword evidence="10" id="KW-1185">Reference proteome</keyword>
<dbReference type="CDD" id="cd00077">
    <property type="entry name" value="HDc"/>
    <property type="match status" value="1"/>
</dbReference>
<feature type="region of interest" description="Disordered" evidence="7">
    <location>
        <begin position="433"/>
        <end position="492"/>
    </location>
</feature>
<evidence type="ECO:0000256" key="3">
    <source>
        <dbReference type="ARBA" id="ARBA00022801"/>
    </source>
</evidence>
<dbReference type="InterPro" id="IPR023088">
    <property type="entry name" value="PDEase"/>
</dbReference>
<dbReference type="Gene3D" id="1.10.1300.10">
    <property type="entry name" value="3'5'-cyclic nucleotide phosphodiesterase, catalytic domain"/>
    <property type="match status" value="1"/>
</dbReference>
<dbReference type="GO" id="GO:0004114">
    <property type="term" value="F:3',5'-cyclic-nucleotide phosphodiesterase activity"/>
    <property type="evidence" value="ECO:0007669"/>
    <property type="project" value="InterPro"/>
</dbReference>
<feature type="compositionally biased region" description="Basic and acidic residues" evidence="7">
    <location>
        <begin position="45"/>
        <end position="55"/>
    </location>
</feature>
<feature type="compositionally biased region" description="Polar residues" evidence="7">
    <location>
        <begin position="34"/>
        <end position="44"/>
    </location>
</feature>
<feature type="region of interest" description="Disordered" evidence="7">
    <location>
        <begin position="509"/>
        <end position="535"/>
    </location>
</feature>
<dbReference type="OrthoDB" id="189220at2759"/>
<feature type="binding site" evidence="6">
    <location>
        <position position="711"/>
    </location>
    <ligand>
        <name>Zn(2+)</name>
        <dbReference type="ChEBI" id="CHEBI:29105"/>
        <label>1</label>
    </ligand>
</feature>
<dbReference type="Proteomes" id="UP001165122">
    <property type="component" value="Unassembled WGS sequence"/>
</dbReference>
<feature type="binding site" evidence="5">
    <location>
        <position position="712"/>
    </location>
    <ligand>
        <name>AMP</name>
        <dbReference type="ChEBI" id="CHEBI:456215"/>
    </ligand>
</feature>
<evidence type="ECO:0000256" key="5">
    <source>
        <dbReference type="PIRSR" id="PIRSR623088-2"/>
    </source>
</evidence>
<evidence type="ECO:0000313" key="9">
    <source>
        <dbReference type="EMBL" id="GMH50609.1"/>
    </source>
</evidence>
<feature type="binding site" evidence="5">
    <location>
        <begin position="671"/>
        <end position="675"/>
    </location>
    <ligand>
        <name>AMP</name>
        <dbReference type="ChEBI" id="CHEBI:456215"/>
    </ligand>
</feature>
<keyword evidence="1" id="KW-0140">cGMP</keyword>
<reference evidence="10" key="1">
    <citation type="journal article" date="2023" name="Commun. Biol.">
        <title>Genome analysis of Parmales, the sister group of diatoms, reveals the evolutionary specialization of diatoms from phago-mixotrophs to photoautotrophs.</title>
        <authorList>
            <person name="Ban H."/>
            <person name="Sato S."/>
            <person name="Yoshikawa S."/>
            <person name="Yamada K."/>
            <person name="Nakamura Y."/>
            <person name="Ichinomiya M."/>
            <person name="Sato N."/>
            <person name="Blanc-Mathieu R."/>
            <person name="Endo H."/>
            <person name="Kuwata A."/>
            <person name="Ogata H."/>
        </authorList>
    </citation>
    <scope>NUCLEOTIDE SEQUENCE [LARGE SCALE GENOMIC DNA]</scope>
    <source>
        <strain evidence="10">NIES 3700</strain>
    </source>
</reference>
<dbReference type="InterPro" id="IPR029016">
    <property type="entry name" value="GAF-like_dom_sf"/>
</dbReference>